<evidence type="ECO:0000256" key="4">
    <source>
        <dbReference type="ARBA" id="ARBA00022917"/>
    </source>
</evidence>
<dbReference type="AlphaFoldDB" id="A0A384C6F3"/>
<feature type="compositionally biased region" description="Basic residues" evidence="9">
    <location>
        <begin position="52"/>
        <end position="67"/>
    </location>
</feature>
<dbReference type="InterPro" id="IPR019814">
    <property type="entry name" value="Translation_initiation_fac_3_N"/>
</dbReference>
<keyword evidence="5" id="KW-0809">Transit peptide</keyword>
<dbReference type="FunFam" id="3.10.20.80:FF:000002">
    <property type="entry name" value="Mitochondrial translational initiation factor 3"/>
    <property type="match status" value="1"/>
</dbReference>
<comment type="function">
    <text evidence="7">IF-3 binds to the 28S ribosomal subunit and shifts the equilibrium between 55S ribosomes and their 39S and 28S subunits in favor of the free subunits, thus enhancing the availability of 28S subunits on which protein synthesis initiation begins.</text>
</comment>
<proteinExistence type="inferred from homology"/>
<dbReference type="InterPro" id="IPR001288">
    <property type="entry name" value="Translation_initiation_fac_3"/>
</dbReference>
<dbReference type="GeneID" id="103664314"/>
<evidence type="ECO:0000259" key="11">
    <source>
        <dbReference type="Pfam" id="PF05198"/>
    </source>
</evidence>
<dbReference type="PANTHER" id="PTHR10938">
    <property type="entry name" value="TRANSLATION INITIATION FACTOR IF-3"/>
    <property type="match status" value="1"/>
</dbReference>
<evidence type="ECO:0000256" key="2">
    <source>
        <dbReference type="ARBA" id="ARBA00005439"/>
    </source>
</evidence>
<dbReference type="GO" id="GO:0005739">
    <property type="term" value="C:mitochondrion"/>
    <property type="evidence" value="ECO:0007669"/>
    <property type="project" value="UniProtKB-SubCell"/>
</dbReference>
<dbReference type="KEGG" id="umr:103664314"/>
<dbReference type="GO" id="GO:0003743">
    <property type="term" value="F:translation initiation factor activity"/>
    <property type="evidence" value="ECO:0007669"/>
    <property type="project" value="UniProtKB-KW"/>
</dbReference>
<dbReference type="PANTHER" id="PTHR10938:SF0">
    <property type="entry name" value="TRANSLATION INITIATION FACTOR IF-3, MITOCHONDRIAL"/>
    <property type="match status" value="1"/>
</dbReference>
<keyword evidence="3 13" id="KW-0396">Initiation factor</keyword>
<feature type="compositionally biased region" description="Basic and acidic residues" evidence="9">
    <location>
        <begin position="384"/>
        <end position="393"/>
    </location>
</feature>
<feature type="compositionally biased region" description="Polar residues" evidence="9">
    <location>
        <begin position="367"/>
        <end position="383"/>
    </location>
</feature>
<evidence type="ECO:0000313" key="13">
    <source>
        <dbReference type="RefSeq" id="XP_008690397.2"/>
    </source>
</evidence>
<evidence type="ECO:0000256" key="7">
    <source>
        <dbReference type="ARBA" id="ARBA00059316"/>
    </source>
</evidence>
<feature type="region of interest" description="Disordered" evidence="9">
    <location>
        <begin position="364"/>
        <end position="393"/>
    </location>
</feature>
<keyword evidence="6" id="KW-0496">Mitochondrion</keyword>
<dbReference type="Pfam" id="PF00707">
    <property type="entry name" value="IF3_C"/>
    <property type="match status" value="1"/>
</dbReference>
<keyword evidence="12" id="KW-1185">Reference proteome</keyword>
<dbReference type="FunFam" id="3.30.110.10:FF:000004">
    <property type="entry name" value="Translation initiation factor IF-3, mitochondrial"/>
    <property type="match status" value="1"/>
</dbReference>
<evidence type="ECO:0000313" key="12">
    <source>
        <dbReference type="Proteomes" id="UP000261680"/>
    </source>
</evidence>
<evidence type="ECO:0000259" key="10">
    <source>
        <dbReference type="Pfam" id="PF00707"/>
    </source>
</evidence>
<feature type="domain" description="Translation initiation factor 3 C-terminal" evidence="10">
    <location>
        <begin position="273"/>
        <end position="353"/>
    </location>
</feature>
<gene>
    <name evidence="13" type="primary">MTIF3</name>
</gene>
<comment type="subcellular location">
    <subcellularLocation>
        <location evidence="1">Mitochondrion</location>
    </subcellularLocation>
</comment>
<dbReference type="InterPro" id="IPR019815">
    <property type="entry name" value="Translation_initiation_fac_3_C"/>
</dbReference>
<name>A0A384C6F3_URSMA</name>
<dbReference type="GO" id="GO:0043022">
    <property type="term" value="F:ribosome binding"/>
    <property type="evidence" value="ECO:0007669"/>
    <property type="project" value="TreeGrafter"/>
</dbReference>
<evidence type="ECO:0000256" key="8">
    <source>
        <dbReference type="ARBA" id="ARBA00073270"/>
    </source>
</evidence>
<dbReference type="Proteomes" id="UP000261680">
    <property type="component" value="Unplaced"/>
</dbReference>
<evidence type="ECO:0000256" key="6">
    <source>
        <dbReference type="ARBA" id="ARBA00023128"/>
    </source>
</evidence>
<comment type="similarity">
    <text evidence="2">Belongs to the IF-3 family.</text>
</comment>
<dbReference type="SUPFAM" id="SSF55200">
    <property type="entry name" value="Translation initiation factor IF3, C-terminal domain"/>
    <property type="match status" value="1"/>
</dbReference>
<dbReference type="Pfam" id="PF05198">
    <property type="entry name" value="IF3_N"/>
    <property type="match status" value="1"/>
</dbReference>
<sequence length="393" mass="44654">MWGSIPQRLDHALSRRQTLNRCATQAPPPLHFLSEDFRLPAGRRSSLRHLSFKRCGPKPRPLRRTKGAPRGGCPPASSARPYQLPARHSWHSPLTKSFSSPPGDDCCLQFFLKRMAALLLKRLTLQTVKTENNCLRRYLGKYILHETLAARLPLGASVPRLSHLIHAKAFGTVADTQDERKKKRKSAPAFSNIGRKIHERVIHVLDEAGNDLGNMHRADVIRLMNERDLKLVKRDSGAEPPQYQLLTGTQIHKEQLRLRELEKAHPKPGPALTKELSFSSNIGQHDLDTKTKQIQQWIEKKYRVQITIKKGKNTEEPEHKMEEICNQILQTMPGIATFSSRPQAVRGGKAVMCVLRHLSKKEENAYRETQGTQKGDPLNTENRNNQESDVVHQ</sequence>
<dbReference type="InterPro" id="IPR036788">
    <property type="entry name" value="T_IF-3_C_sf"/>
</dbReference>
<dbReference type="GO" id="GO:0070124">
    <property type="term" value="P:mitochondrial translational initiation"/>
    <property type="evidence" value="ECO:0007669"/>
    <property type="project" value="TreeGrafter"/>
</dbReference>
<accession>A0A384C6F3</accession>
<evidence type="ECO:0000256" key="5">
    <source>
        <dbReference type="ARBA" id="ARBA00022946"/>
    </source>
</evidence>
<feature type="domain" description="Translation initiation factor 3 N-terminal" evidence="11">
    <location>
        <begin position="193"/>
        <end position="260"/>
    </location>
</feature>
<evidence type="ECO:0000256" key="9">
    <source>
        <dbReference type="SAM" id="MobiDB-lite"/>
    </source>
</evidence>
<feature type="region of interest" description="Disordered" evidence="9">
    <location>
        <begin position="52"/>
        <end position="84"/>
    </location>
</feature>
<dbReference type="Gene3D" id="3.10.20.80">
    <property type="entry name" value="Translation initiation factor 3 (IF-3), N-terminal domain"/>
    <property type="match status" value="1"/>
</dbReference>
<dbReference type="SUPFAM" id="SSF54364">
    <property type="entry name" value="Translation initiation factor IF3, N-terminal domain"/>
    <property type="match status" value="1"/>
</dbReference>
<reference evidence="13" key="1">
    <citation type="submission" date="2025-08" db="UniProtKB">
        <authorList>
            <consortium name="RefSeq"/>
        </authorList>
    </citation>
    <scope>IDENTIFICATION</scope>
    <source>
        <tissue evidence="13">Whole blood</tissue>
    </source>
</reference>
<dbReference type="GO" id="GO:0032790">
    <property type="term" value="P:ribosome disassembly"/>
    <property type="evidence" value="ECO:0007669"/>
    <property type="project" value="TreeGrafter"/>
</dbReference>
<organism evidence="12 13">
    <name type="scientific">Ursus maritimus</name>
    <name type="common">Polar bear</name>
    <name type="synonym">Thalarctos maritimus</name>
    <dbReference type="NCBI Taxonomy" id="29073"/>
    <lineage>
        <taxon>Eukaryota</taxon>
        <taxon>Metazoa</taxon>
        <taxon>Chordata</taxon>
        <taxon>Craniata</taxon>
        <taxon>Vertebrata</taxon>
        <taxon>Euteleostomi</taxon>
        <taxon>Mammalia</taxon>
        <taxon>Eutheria</taxon>
        <taxon>Laurasiatheria</taxon>
        <taxon>Carnivora</taxon>
        <taxon>Caniformia</taxon>
        <taxon>Ursidae</taxon>
        <taxon>Ursus</taxon>
    </lineage>
</organism>
<protein>
    <recommendedName>
        <fullName evidence="8">Translation initiation factor IF-3, mitochondrial</fullName>
    </recommendedName>
</protein>
<dbReference type="CTD" id="219402"/>
<dbReference type="RefSeq" id="XP_008690397.2">
    <property type="nucleotide sequence ID" value="XM_008692175.2"/>
</dbReference>
<dbReference type="InterPro" id="IPR036787">
    <property type="entry name" value="T_IF-3_N_sf"/>
</dbReference>
<dbReference type="Gene3D" id="3.30.110.10">
    <property type="entry name" value="Translation initiation factor 3 (IF-3), C-terminal domain"/>
    <property type="match status" value="1"/>
</dbReference>
<keyword evidence="4" id="KW-0648">Protein biosynthesis</keyword>
<evidence type="ECO:0000256" key="1">
    <source>
        <dbReference type="ARBA" id="ARBA00004173"/>
    </source>
</evidence>
<evidence type="ECO:0000256" key="3">
    <source>
        <dbReference type="ARBA" id="ARBA00022540"/>
    </source>
</evidence>
<dbReference type="OrthoDB" id="21573at2759"/>